<dbReference type="PANTHER" id="PTHR37544">
    <property type="entry name" value="SPRAY-RELATED"/>
    <property type="match status" value="1"/>
</dbReference>
<dbReference type="STRING" id="1016849.A0A0D1Z671"/>
<feature type="transmembrane region" description="Helical" evidence="1">
    <location>
        <begin position="719"/>
        <end position="739"/>
    </location>
</feature>
<keyword evidence="1" id="KW-0472">Membrane</keyword>
<sequence>MAYGFLKIGATNLYILSAFLRRFSPTMSRFREHDYLSLSSSNTNIHEEPIEMETKGPYVSRERTSGDNPPNAVLVYKHDIEQPSQRRTGRLDTHWDPPFLRRWVILLFAIFFVAIIVGLQAVYSVSVKNQGIANSNDNKHYLWTYGPTAVFVVFTVLWRQVDYAAKSIQPWAEMAKGPQPVQDSLLLDYVTPFQLVSLWKSLRKGHIAVASSIAVFFMIKIITIVSTSTFELISIQRDGVATTMSLNTTFDGSSFNHAASVDSRAVISVYAANQYNVSLPVGTTDAYAVQTFGPATGFINGSLTYTATVDVFSADLANCTTGKINYTIGFDRSYNTPVSGYYNTSVSLPGCEIHNANLRAPSWYWQTNDTVHRFGYVGSLQNVSCSNLAEDDPTRDRYMLSVAYSEGFSQDNFTMLNSSNVVCTPTYSIQSGVVTVDTNGNIQSVDLTGKPRTLDDVSGVDIAKGVLTSAKNSYSIVTTSNTLVLDPFMTLMQEASDDFHITQLLDPAYLTSVGNKAFGQASAQLARIYLLTTPSADSASAIDGTVSEFQNRLMARAAPVHAMQGIAGGMLVLTLVMLFCTPRGVVPRAIDSIAAVAAILARSPALEARLRGTGHMSLEQLSNLLSPYRFMTSVGYEDGARSFSIRMSTASEVHELTNEENSMFHNVKWIQPFILRRIAIALTMLASIAAIVVLEVLLSQSRAHDGLGNVPGQNDATRYSWLYVPVLVFVLLGALFNIMDFEIEFAESYHAMAKGFCNASSSMLWYPLRHISLHATWNGLRHSRFALTAASTSAILAPFLTIVVSGLFIAQPTVKTTLLQATALTWFNTTNPSYSTSTNIPSLVIEGNMSYPQWTYDELAIPRIKVNQPIEHTLLQNTSISVSTPAIRAAVSCYVVPQDRLLNITIPDKGGNAINISMAAGCGNSGFADRPFEYLIANPSIPVNKSGYFGASAAISGQYDYCPTMALFYGHMTENNVLDNFTAYLCTQGLERVNANVTFDLPDMTVSTAPVVDPGSAVNFSSYRATSLTLLSLNLTAVDVLDSVFEAMVYGREGVPMNKLANQTKLMNTFTHFYRQYMAQVVNEYLRADFSTLSNNATETVANPLQATYTNAQNMRVVQSLLSTQLLVGVLVALLICAATIFVTIDMRHVLPKPMGSVAAVASLLAGSRIVDETSGLIPKGSEFWSDKDWEKSGIWQGEMFRMGWWGKFDEPVNSWKGQRDMMTGTYLVGGDESQNPLSASDTSSVRSFRIDARPRNII</sequence>
<dbReference type="PANTHER" id="PTHR37544:SF1">
    <property type="entry name" value="PHOSPHORIBOSYLAMINOIMIDAZOLE-SUCCINOCARBOXAMIDE SYNTHASE"/>
    <property type="match status" value="1"/>
</dbReference>
<organism evidence="2 3">
    <name type="scientific">Exophiala sideris</name>
    <dbReference type="NCBI Taxonomy" id="1016849"/>
    <lineage>
        <taxon>Eukaryota</taxon>
        <taxon>Fungi</taxon>
        <taxon>Dikarya</taxon>
        <taxon>Ascomycota</taxon>
        <taxon>Pezizomycotina</taxon>
        <taxon>Eurotiomycetes</taxon>
        <taxon>Chaetothyriomycetidae</taxon>
        <taxon>Chaetothyriales</taxon>
        <taxon>Herpotrichiellaceae</taxon>
        <taxon>Exophiala</taxon>
    </lineage>
</organism>
<evidence type="ECO:0000313" key="3">
    <source>
        <dbReference type="Proteomes" id="UP000053599"/>
    </source>
</evidence>
<accession>A0A0D1Z671</accession>
<feature type="transmembrane region" description="Helical" evidence="1">
    <location>
        <begin position="103"/>
        <end position="122"/>
    </location>
</feature>
<dbReference type="EMBL" id="KN846952">
    <property type="protein sequence ID" value="KIV82368.1"/>
    <property type="molecule type" value="Genomic_DNA"/>
</dbReference>
<keyword evidence="1" id="KW-0812">Transmembrane</keyword>
<feature type="transmembrane region" description="Helical" evidence="1">
    <location>
        <begin position="785"/>
        <end position="810"/>
    </location>
</feature>
<evidence type="ECO:0000313" key="2">
    <source>
        <dbReference type="EMBL" id="KIV82368.1"/>
    </source>
</evidence>
<dbReference type="Pfam" id="PF11915">
    <property type="entry name" value="DUF3433"/>
    <property type="match status" value="2"/>
</dbReference>
<dbReference type="HOGENOM" id="CLU_003000_0_0_1"/>
<dbReference type="OrthoDB" id="5332281at2759"/>
<feature type="transmembrane region" description="Helical" evidence="1">
    <location>
        <begin position="678"/>
        <end position="699"/>
    </location>
</feature>
<feature type="transmembrane region" description="Helical" evidence="1">
    <location>
        <begin position="142"/>
        <end position="158"/>
    </location>
</feature>
<feature type="transmembrane region" description="Helical" evidence="1">
    <location>
        <begin position="207"/>
        <end position="226"/>
    </location>
</feature>
<dbReference type="AlphaFoldDB" id="A0A0D1Z671"/>
<protein>
    <submittedName>
        <fullName evidence="2">Uncharacterized protein</fullName>
    </submittedName>
</protein>
<proteinExistence type="predicted"/>
<gene>
    <name evidence="2" type="ORF">PV11_04486</name>
</gene>
<feature type="transmembrane region" description="Helical" evidence="1">
    <location>
        <begin position="1126"/>
        <end position="1145"/>
    </location>
</feature>
<evidence type="ECO:0000256" key="1">
    <source>
        <dbReference type="SAM" id="Phobius"/>
    </source>
</evidence>
<reference evidence="2 3" key="1">
    <citation type="submission" date="2015-01" db="EMBL/GenBank/DDBJ databases">
        <title>The Genome Sequence of Exophiala sideris CBS121828.</title>
        <authorList>
            <consortium name="The Broad Institute Genomics Platform"/>
            <person name="Cuomo C."/>
            <person name="de Hoog S."/>
            <person name="Gorbushina A."/>
            <person name="Stielow B."/>
            <person name="Teixiera M."/>
            <person name="Abouelleil A."/>
            <person name="Chapman S.B."/>
            <person name="Priest M."/>
            <person name="Young S.K."/>
            <person name="Wortman J."/>
            <person name="Nusbaum C."/>
            <person name="Birren B."/>
        </authorList>
    </citation>
    <scope>NUCLEOTIDE SEQUENCE [LARGE SCALE GENOMIC DNA]</scope>
    <source>
        <strain evidence="2 3">CBS 121828</strain>
    </source>
</reference>
<dbReference type="InterPro" id="IPR021840">
    <property type="entry name" value="DUF3433"/>
</dbReference>
<keyword evidence="1" id="KW-1133">Transmembrane helix</keyword>
<dbReference type="Proteomes" id="UP000053599">
    <property type="component" value="Unassembled WGS sequence"/>
</dbReference>
<name>A0A0D1Z671_9EURO</name>